<dbReference type="GO" id="GO:0005576">
    <property type="term" value="C:extracellular region"/>
    <property type="evidence" value="ECO:0007669"/>
    <property type="project" value="TreeGrafter"/>
</dbReference>
<reference evidence="4" key="1">
    <citation type="submission" date="2016-11" db="EMBL/GenBank/DDBJ databases">
        <authorList>
            <person name="Jaros S."/>
            <person name="Januszkiewicz K."/>
            <person name="Wedrychowicz H."/>
        </authorList>
    </citation>
    <scope>NUCLEOTIDE SEQUENCE [LARGE SCALE GENOMIC DNA]</scope>
    <source>
        <strain evidence="4">Y48</strain>
    </source>
</reference>
<dbReference type="InterPro" id="IPR005693">
    <property type="entry name" value="Mce"/>
</dbReference>
<feature type="region of interest" description="Disordered" evidence="1">
    <location>
        <begin position="339"/>
        <end position="360"/>
    </location>
</feature>
<dbReference type="AlphaFoldDB" id="A0A1J0VYC7"/>
<dbReference type="Pfam" id="PF11887">
    <property type="entry name" value="Mce4_CUP1"/>
    <property type="match status" value="1"/>
</dbReference>
<evidence type="ECO:0000259" key="2">
    <source>
        <dbReference type="Pfam" id="PF02470"/>
    </source>
</evidence>
<dbReference type="InterPro" id="IPR052336">
    <property type="entry name" value="MlaD_Phospholipid_Transporter"/>
</dbReference>
<organism evidence="4 5">
    <name type="scientific">Nocardia mangyaensis</name>
    <dbReference type="NCBI Taxonomy" id="2213200"/>
    <lineage>
        <taxon>Bacteria</taxon>
        <taxon>Bacillati</taxon>
        <taxon>Actinomycetota</taxon>
        <taxon>Actinomycetes</taxon>
        <taxon>Mycobacteriales</taxon>
        <taxon>Nocardiaceae</taxon>
        <taxon>Nocardia</taxon>
    </lineage>
</organism>
<dbReference type="NCBIfam" id="TIGR00996">
    <property type="entry name" value="Mtu_fam_mce"/>
    <property type="match status" value="1"/>
</dbReference>
<proteinExistence type="predicted"/>
<dbReference type="InterPro" id="IPR024516">
    <property type="entry name" value="Mce_C"/>
</dbReference>
<feature type="domain" description="Mce/MlaD" evidence="2">
    <location>
        <begin position="35"/>
        <end position="109"/>
    </location>
</feature>
<evidence type="ECO:0000313" key="5">
    <source>
        <dbReference type="Proteomes" id="UP000183810"/>
    </source>
</evidence>
<dbReference type="OrthoDB" id="9774928at2"/>
<dbReference type="Pfam" id="PF02470">
    <property type="entry name" value="MlaD"/>
    <property type="match status" value="1"/>
</dbReference>
<keyword evidence="5" id="KW-1185">Reference proteome</keyword>
<feature type="domain" description="Mammalian cell entry C-terminal" evidence="3">
    <location>
        <begin position="117"/>
        <end position="284"/>
    </location>
</feature>
<gene>
    <name evidence="4" type="ORF">BOX37_27650</name>
</gene>
<evidence type="ECO:0000256" key="1">
    <source>
        <dbReference type="SAM" id="MobiDB-lite"/>
    </source>
</evidence>
<protein>
    <submittedName>
        <fullName evidence="4">Mammalian cell entry protein</fullName>
    </submittedName>
</protein>
<sequence length="360" mass="37655">MILATTLVSSILVAGCRFDGPNSIPLPNNAIGDESYTVRVELRDVQNLVGNSIVKADNVTVGIIRRIEVDGYTAVATVDIDESVELSKNVTAQLAQTSVLGSQYLELTTPPTASATGRLADGDTIALGASYEYPATEEVLAALSLLLNGSGLQQVRTIMSELNQAVGGREESVNSAVGRIETFVGGLDAQRDNIVRAIDSLDGLAQSLADQNATLAAGIEQIQPALAVLEEQRGQLVTMLDSVGRFGAQAADVLRSSRADLAANLQSLQPVLTELANSGKDLPESLLLAASVPFPVTAMDGLRGDYLNLFLTVDLSAEAIQNKMLGSIPLRDLLPGDPGRLVNPMTAPTEPTPAPATGGR</sequence>
<dbReference type="InterPro" id="IPR003399">
    <property type="entry name" value="Mce/MlaD"/>
</dbReference>
<evidence type="ECO:0000259" key="3">
    <source>
        <dbReference type="Pfam" id="PF11887"/>
    </source>
</evidence>
<evidence type="ECO:0000313" key="4">
    <source>
        <dbReference type="EMBL" id="APE37075.1"/>
    </source>
</evidence>
<name>A0A1J0VYC7_9NOCA</name>
<dbReference type="PANTHER" id="PTHR33371:SF15">
    <property type="entry name" value="LIPOPROTEIN LPRN"/>
    <property type="match status" value="1"/>
</dbReference>
<dbReference type="KEGG" id="nsl:BOX37_27650"/>
<dbReference type="PANTHER" id="PTHR33371">
    <property type="entry name" value="INTERMEMBRANE PHOSPHOLIPID TRANSPORT SYSTEM BINDING PROTEIN MLAD-RELATED"/>
    <property type="match status" value="1"/>
</dbReference>
<dbReference type="Proteomes" id="UP000183810">
    <property type="component" value="Chromosome"/>
</dbReference>
<dbReference type="EMBL" id="CP018082">
    <property type="protein sequence ID" value="APE37075.1"/>
    <property type="molecule type" value="Genomic_DNA"/>
</dbReference>
<accession>A0A1J0VYC7</accession>